<proteinExistence type="predicted"/>
<organism evidence="1 2">
    <name type="scientific">Diplocloster modestus</name>
    <dbReference type="NCBI Taxonomy" id="2850322"/>
    <lineage>
        <taxon>Bacteria</taxon>
        <taxon>Bacillati</taxon>
        <taxon>Bacillota</taxon>
        <taxon>Clostridia</taxon>
        <taxon>Lachnospirales</taxon>
        <taxon>Lachnospiraceae</taxon>
        <taxon>Diplocloster</taxon>
    </lineage>
</organism>
<dbReference type="InterPro" id="IPR011008">
    <property type="entry name" value="Dimeric_a/b-barrel"/>
</dbReference>
<dbReference type="InterPro" id="IPR008000">
    <property type="entry name" value="Rham/fucose_mutarotase"/>
</dbReference>
<comment type="caution">
    <text evidence="1">The sequence shown here is derived from an EMBL/GenBank/DDBJ whole genome shotgun (WGS) entry which is preliminary data.</text>
</comment>
<evidence type="ECO:0000313" key="2">
    <source>
        <dbReference type="Proteomes" id="UP001314681"/>
    </source>
</evidence>
<dbReference type="Proteomes" id="UP001314681">
    <property type="component" value="Unassembled WGS sequence"/>
</dbReference>
<reference evidence="1 2" key="1">
    <citation type="submission" date="2021-06" db="EMBL/GenBank/DDBJ databases">
        <title>Description of novel taxa of the family Lachnospiraceae.</title>
        <authorList>
            <person name="Chaplin A.V."/>
            <person name="Sokolova S.R."/>
            <person name="Pikina A.P."/>
            <person name="Korzhanova M."/>
            <person name="Belova V."/>
            <person name="Korostin D."/>
            <person name="Efimov B.A."/>
        </authorList>
    </citation>
    <scope>NUCLEOTIDE SEQUENCE [LARGE SCALE GENOMIC DNA]</scope>
    <source>
        <strain evidence="1 2">ASD4241</strain>
    </source>
</reference>
<gene>
    <name evidence="1" type="ORF">KTH90_07805</name>
</gene>
<dbReference type="RefSeq" id="WP_238726594.1">
    <property type="nucleotide sequence ID" value="NZ_JAHQCX010000004.1"/>
</dbReference>
<dbReference type="SUPFAM" id="SSF54909">
    <property type="entry name" value="Dimeric alpha+beta barrel"/>
    <property type="match status" value="1"/>
</dbReference>
<dbReference type="PANTHER" id="PTHR34389">
    <property type="entry name" value="L-RHAMNOSE MUTAROTASE"/>
    <property type="match status" value="1"/>
</dbReference>
<dbReference type="PANTHER" id="PTHR34389:SF2">
    <property type="entry name" value="L-RHAMNOSE MUTAROTASE"/>
    <property type="match status" value="1"/>
</dbReference>
<keyword evidence="2" id="KW-1185">Reference proteome</keyword>
<dbReference type="Pfam" id="PF05336">
    <property type="entry name" value="rhaM"/>
    <property type="match status" value="1"/>
</dbReference>
<evidence type="ECO:0000313" key="1">
    <source>
        <dbReference type="EMBL" id="MBU9725917.1"/>
    </source>
</evidence>
<protein>
    <submittedName>
        <fullName evidence="1">L-rhamnose mutarotase</fullName>
    </submittedName>
</protein>
<dbReference type="Gene3D" id="3.30.70.100">
    <property type="match status" value="1"/>
</dbReference>
<accession>A0ABS6K5X9</accession>
<dbReference type="EMBL" id="JAHQCX010000004">
    <property type="protein sequence ID" value="MBU9725917.1"/>
    <property type="molecule type" value="Genomic_DNA"/>
</dbReference>
<name>A0ABS6K5X9_9FIRM</name>
<sequence>MIRIGRAARLKPDGLEGYQRLHTAIWPQIKEVLKKAGIRNYSIFCADGLLFSYYEVEERNLGQIEKMWAENQICAEWEAEADRFREPWNPQTSQDIWKDMEPVFYLE</sequence>